<feature type="compositionally biased region" description="Basic and acidic residues" evidence="1">
    <location>
        <begin position="93"/>
        <end position="110"/>
    </location>
</feature>
<evidence type="ECO:0000256" key="1">
    <source>
        <dbReference type="SAM" id="MobiDB-lite"/>
    </source>
</evidence>
<evidence type="ECO:0000313" key="3">
    <source>
        <dbReference type="Proteomes" id="UP000807025"/>
    </source>
</evidence>
<protein>
    <submittedName>
        <fullName evidence="2">Uncharacterized protein</fullName>
    </submittedName>
</protein>
<feature type="region of interest" description="Disordered" evidence="1">
    <location>
        <begin position="1"/>
        <end position="115"/>
    </location>
</feature>
<reference evidence="2" key="1">
    <citation type="submission" date="2020-11" db="EMBL/GenBank/DDBJ databases">
        <authorList>
            <consortium name="DOE Joint Genome Institute"/>
            <person name="Ahrendt S."/>
            <person name="Riley R."/>
            <person name="Andreopoulos W."/>
            <person name="Labutti K."/>
            <person name="Pangilinan J."/>
            <person name="Ruiz-Duenas F.J."/>
            <person name="Barrasa J.M."/>
            <person name="Sanchez-Garcia M."/>
            <person name="Camarero S."/>
            <person name="Miyauchi S."/>
            <person name="Serrano A."/>
            <person name="Linde D."/>
            <person name="Babiker R."/>
            <person name="Drula E."/>
            <person name="Ayuso-Fernandez I."/>
            <person name="Pacheco R."/>
            <person name="Padilla G."/>
            <person name="Ferreira P."/>
            <person name="Barriuso J."/>
            <person name="Kellner H."/>
            <person name="Castanera R."/>
            <person name="Alfaro M."/>
            <person name="Ramirez L."/>
            <person name="Pisabarro A.G."/>
            <person name="Kuo A."/>
            <person name="Tritt A."/>
            <person name="Lipzen A."/>
            <person name="He G."/>
            <person name="Yan M."/>
            <person name="Ng V."/>
            <person name="Cullen D."/>
            <person name="Martin F."/>
            <person name="Rosso M.-N."/>
            <person name="Henrissat B."/>
            <person name="Hibbett D."/>
            <person name="Martinez A.T."/>
            <person name="Grigoriev I.V."/>
        </authorList>
    </citation>
    <scope>NUCLEOTIDE SEQUENCE</scope>
    <source>
        <strain evidence="2">ATCC 90797</strain>
    </source>
</reference>
<evidence type="ECO:0000313" key="2">
    <source>
        <dbReference type="EMBL" id="KAF9488200.1"/>
    </source>
</evidence>
<feature type="compositionally biased region" description="Basic and acidic residues" evidence="1">
    <location>
        <begin position="66"/>
        <end position="79"/>
    </location>
</feature>
<proteinExistence type="predicted"/>
<feature type="compositionally biased region" description="Low complexity" evidence="1">
    <location>
        <begin position="38"/>
        <end position="48"/>
    </location>
</feature>
<name>A0A9P6DA06_PLEER</name>
<dbReference type="Proteomes" id="UP000807025">
    <property type="component" value="Unassembled WGS sequence"/>
</dbReference>
<dbReference type="AlphaFoldDB" id="A0A9P6DA06"/>
<dbReference type="OrthoDB" id="3048996at2759"/>
<keyword evidence="3" id="KW-1185">Reference proteome</keyword>
<dbReference type="EMBL" id="MU154725">
    <property type="protein sequence ID" value="KAF9488200.1"/>
    <property type="molecule type" value="Genomic_DNA"/>
</dbReference>
<comment type="caution">
    <text evidence="2">The sequence shown here is derived from an EMBL/GenBank/DDBJ whole genome shotgun (WGS) entry which is preliminary data.</text>
</comment>
<accession>A0A9P6DA06</accession>
<gene>
    <name evidence="2" type="ORF">BDN71DRAFT_522143</name>
</gene>
<feature type="compositionally biased region" description="Low complexity" evidence="1">
    <location>
        <begin position="16"/>
        <end position="28"/>
    </location>
</feature>
<sequence length="354" mass="38804">MSSASSTVSDPPPSYSSQANNANAASDSASRDSDRNSVKSVSPTVTTTRESRSSRHKRHSTASSKHVIDIKVDTSDQGRKAPHKRHSTHSTSSRKDNKADAAGHTHEQVRRSTYGPEFLKQLAEKGLSDDTTDATGGGKFKLVTGSEAMSILENYVEEKQEHALSRDENKHNHADTVKTPQQQPIVFAFTASDGARKVVDYYMTWKGKTGTRQLKGPERKSGFLDEEFNRVTETLDKEYKRLSVLSMEPPNLPPQQTSQLPPVTPQALEVVNELPTVESASPAKHIPPPINPPKPSDTVEPARLSASSVVSLPLLNMIRGVPLGNRLPLYVTNPDPTSSTTCMSGFNYFRCLHY</sequence>
<organism evidence="2 3">
    <name type="scientific">Pleurotus eryngii</name>
    <name type="common">Boletus of the steppes</name>
    <dbReference type="NCBI Taxonomy" id="5323"/>
    <lineage>
        <taxon>Eukaryota</taxon>
        <taxon>Fungi</taxon>
        <taxon>Dikarya</taxon>
        <taxon>Basidiomycota</taxon>
        <taxon>Agaricomycotina</taxon>
        <taxon>Agaricomycetes</taxon>
        <taxon>Agaricomycetidae</taxon>
        <taxon>Agaricales</taxon>
        <taxon>Pleurotineae</taxon>
        <taxon>Pleurotaceae</taxon>
        <taxon>Pleurotus</taxon>
    </lineage>
</organism>
<feature type="compositionally biased region" description="Pro residues" evidence="1">
    <location>
        <begin position="285"/>
        <end position="295"/>
    </location>
</feature>
<feature type="region of interest" description="Disordered" evidence="1">
    <location>
        <begin position="279"/>
        <end position="300"/>
    </location>
</feature>